<feature type="transmembrane region" description="Helical" evidence="6">
    <location>
        <begin position="154"/>
        <end position="171"/>
    </location>
</feature>
<feature type="transmembrane region" description="Helical" evidence="6">
    <location>
        <begin position="375"/>
        <end position="395"/>
    </location>
</feature>
<dbReference type="GO" id="GO:0022857">
    <property type="term" value="F:transmembrane transporter activity"/>
    <property type="evidence" value="ECO:0007669"/>
    <property type="project" value="InterPro"/>
</dbReference>
<feature type="transmembrane region" description="Helical" evidence="6">
    <location>
        <begin position="111"/>
        <end position="133"/>
    </location>
</feature>
<dbReference type="PROSITE" id="PS50850">
    <property type="entry name" value="MFS"/>
    <property type="match status" value="1"/>
</dbReference>
<dbReference type="Gene3D" id="1.20.1250.20">
    <property type="entry name" value="MFS general substrate transporter like domains"/>
    <property type="match status" value="1"/>
</dbReference>
<keyword evidence="2" id="KW-1003">Cell membrane</keyword>
<feature type="transmembrane region" description="Helical" evidence="6">
    <location>
        <begin position="19"/>
        <end position="39"/>
    </location>
</feature>
<gene>
    <name evidence="8" type="ORF">VT50_0213240</name>
</gene>
<evidence type="ECO:0000256" key="6">
    <source>
        <dbReference type="SAM" id="Phobius"/>
    </source>
</evidence>
<protein>
    <submittedName>
        <fullName evidence="8">MFS transporter</fullName>
    </submittedName>
</protein>
<evidence type="ECO:0000256" key="1">
    <source>
        <dbReference type="ARBA" id="ARBA00004651"/>
    </source>
</evidence>
<comment type="caution">
    <text evidence="8">The sequence shown here is derived from an EMBL/GenBank/DDBJ whole genome shotgun (WGS) entry which is preliminary data.</text>
</comment>
<accession>A0A1V4D790</accession>
<dbReference type="PANTHER" id="PTHR23513">
    <property type="entry name" value="INTEGRAL MEMBRANE EFFLUX PROTEIN-RELATED"/>
    <property type="match status" value="1"/>
</dbReference>
<comment type="subcellular location">
    <subcellularLocation>
        <location evidence="1">Cell membrane</location>
        <topology evidence="1">Multi-pass membrane protein</topology>
    </subcellularLocation>
</comment>
<dbReference type="EMBL" id="LAKD02000031">
    <property type="protein sequence ID" value="OPF80402.1"/>
    <property type="molecule type" value="Genomic_DNA"/>
</dbReference>
<feature type="transmembrane region" description="Helical" evidence="6">
    <location>
        <begin position="313"/>
        <end position="338"/>
    </location>
</feature>
<feature type="transmembrane region" description="Helical" evidence="6">
    <location>
        <begin position="289"/>
        <end position="307"/>
    </location>
</feature>
<evidence type="ECO:0000256" key="4">
    <source>
        <dbReference type="ARBA" id="ARBA00022989"/>
    </source>
</evidence>
<feature type="transmembrane region" description="Helical" evidence="6">
    <location>
        <begin position="225"/>
        <end position="251"/>
    </location>
</feature>
<organism evidence="8 9">
    <name type="scientific">Streptomyces antioxidans</name>
    <dbReference type="NCBI Taxonomy" id="1507734"/>
    <lineage>
        <taxon>Bacteria</taxon>
        <taxon>Bacillati</taxon>
        <taxon>Actinomycetota</taxon>
        <taxon>Actinomycetes</taxon>
        <taxon>Kitasatosporales</taxon>
        <taxon>Streptomycetaceae</taxon>
        <taxon>Streptomyces</taxon>
    </lineage>
</organism>
<dbReference type="PANTHER" id="PTHR23513:SF17">
    <property type="entry name" value="MEMBRANE PROTEIN"/>
    <property type="match status" value="1"/>
</dbReference>
<dbReference type="InterPro" id="IPR011701">
    <property type="entry name" value="MFS"/>
</dbReference>
<keyword evidence="5 6" id="KW-0472">Membrane</keyword>
<evidence type="ECO:0000256" key="2">
    <source>
        <dbReference type="ARBA" id="ARBA00022475"/>
    </source>
</evidence>
<dbReference type="InterPro" id="IPR020846">
    <property type="entry name" value="MFS_dom"/>
</dbReference>
<evidence type="ECO:0000313" key="9">
    <source>
        <dbReference type="Proteomes" id="UP000033615"/>
    </source>
</evidence>
<evidence type="ECO:0000256" key="5">
    <source>
        <dbReference type="ARBA" id="ARBA00023136"/>
    </source>
</evidence>
<keyword evidence="4 6" id="KW-1133">Transmembrane helix</keyword>
<evidence type="ECO:0000259" key="7">
    <source>
        <dbReference type="PROSITE" id="PS50850"/>
    </source>
</evidence>
<feature type="transmembrane region" description="Helical" evidence="6">
    <location>
        <begin position="83"/>
        <end position="105"/>
    </location>
</feature>
<dbReference type="OrthoDB" id="3613552at2"/>
<name>A0A1V4D790_9ACTN</name>
<feature type="transmembrane region" description="Helical" evidence="6">
    <location>
        <begin position="51"/>
        <end position="71"/>
    </location>
</feature>
<feature type="domain" description="Major facilitator superfamily (MFS) profile" evidence="7">
    <location>
        <begin position="13"/>
        <end position="404"/>
    </location>
</feature>
<keyword evidence="9" id="KW-1185">Reference proteome</keyword>
<keyword evidence="3 6" id="KW-0812">Transmembrane</keyword>
<proteinExistence type="predicted"/>
<dbReference type="SUPFAM" id="SSF103473">
    <property type="entry name" value="MFS general substrate transporter"/>
    <property type="match status" value="1"/>
</dbReference>
<evidence type="ECO:0000256" key="3">
    <source>
        <dbReference type="ARBA" id="ARBA00022692"/>
    </source>
</evidence>
<dbReference type="RefSeq" id="WP_046087802.1">
    <property type="nucleotide sequence ID" value="NZ_LAKD02000031.1"/>
</dbReference>
<feature type="transmembrane region" description="Helical" evidence="6">
    <location>
        <begin position="257"/>
        <end position="282"/>
    </location>
</feature>
<evidence type="ECO:0000313" key="8">
    <source>
        <dbReference type="EMBL" id="OPF80402.1"/>
    </source>
</evidence>
<sequence>MTSCDTAPSVRPAYRDTNVLRWLAAYTASVTGDVVYLLALSWSATRAAGPSQVGLVISAGALPRAVLMLGGGVVADRFGPRRVAVVSDATRCVVILGAAAAVLLISPRLWLLIPVALLFGVVDAVFMPTVGALPPRITTPEQLARVQGMRGLSIRLSNAVGPLLAGAVLTAGGAVGAFAAAGSLFAISLALLLTVKVSPLPAPRQRTSVHRELGDGLRYIRKHQLLGPLVTVIGLSDMCFSGPVAAGLVLLADERGWGAAGMGWIASAFSVGAAVAALLLTVRTRIPRAGLAMSGALFITAVGAVALGNARSLPFAVAFGALIGLTNGITATVTGALVQTETDPRYLGRVTSVTTLCALGLAPVLFPVVGFTVAAWGAAVFFTVCGGICLVAAVFGMSASVLRRAELQDGSQLRRRNPGSGSS</sequence>
<dbReference type="InterPro" id="IPR036259">
    <property type="entry name" value="MFS_trans_sf"/>
</dbReference>
<reference evidence="8" key="1">
    <citation type="submission" date="2016-12" db="EMBL/GenBank/DDBJ databases">
        <title>Genome sequence of Streptomyces antioxidans MUSC 164.</title>
        <authorList>
            <person name="Lee L.-H."/>
            <person name="Ser H.-L."/>
        </authorList>
    </citation>
    <scope>NUCLEOTIDE SEQUENCE [LARGE SCALE GENOMIC DNA]</scope>
    <source>
        <strain evidence="8">MUSC 164</strain>
    </source>
</reference>
<feature type="transmembrane region" description="Helical" evidence="6">
    <location>
        <begin position="350"/>
        <end position="369"/>
    </location>
</feature>
<dbReference type="GO" id="GO:0005886">
    <property type="term" value="C:plasma membrane"/>
    <property type="evidence" value="ECO:0007669"/>
    <property type="project" value="UniProtKB-SubCell"/>
</dbReference>
<feature type="transmembrane region" description="Helical" evidence="6">
    <location>
        <begin position="177"/>
        <end position="195"/>
    </location>
</feature>
<dbReference type="AlphaFoldDB" id="A0A1V4D790"/>
<dbReference type="Proteomes" id="UP000033615">
    <property type="component" value="Unassembled WGS sequence"/>
</dbReference>
<dbReference type="CDD" id="cd06173">
    <property type="entry name" value="MFS_MefA_like"/>
    <property type="match status" value="1"/>
</dbReference>
<dbReference type="Pfam" id="PF07690">
    <property type="entry name" value="MFS_1"/>
    <property type="match status" value="1"/>
</dbReference>